<dbReference type="Proteomes" id="UP000735302">
    <property type="component" value="Unassembled WGS sequence"/>
</dbReference>
<gene>
    <name evidence="2" type="ORF">PoB_002619200</name>
</gene>
<name>A0AAV3ZYC3_9GAST</name>
<feature type="non-terminal residue" evidence="2">
    <location>
        <position position="63"/>
    </location>
</feature>
<reference evidence="2 3" key="1">
    <citation type="journal article" date="2021" name="Elife">
        <title>Chloroplast acquisition without the gene transfer in kleptoplastic sea slugs, Plakobranchus ocellatus.</title>
        <authorList>
            <person name="Maeda T."/>
            <person name="Takahashi S."/>
            <person name="Yoshida T."/>
            <person name="Shimamura S."/>
            <person name="Takaki Y."/>
            <person name="Nagai Y."/>
            <person name="Toyoda A."/>
            <person name="Suzuki Y."/>
            <person name="Arimoto A."/>
            <person name="Ishii H."/>
            <person name="Satoh N."/>
            <person name="Nishiyama T."/>
            <person name="Hasebe M."/>
            <person name="Maruyama T."/>
            <person name="Minagawa J."/>
            <person name="Obokata J."/>
            <person name="Shigenobu S."/>
        </authorList>
    </citation>
    <scope>NUCLEOTIDE SEQUENCE [LARGE SCALE GENOMIC DNA]</scope>
</reference>
<feature type="region of interest" description="Disordered" evidence="1">
    <location>
        <begin position="42"/>
        <end position="63"/>
    </location>
</feature>
<accession>A0AAV3ZYC3</accession>
<protein>
    <submittedName>
        <fullName evidence="2">Uncharacterized protein</fullName>
    </submittedName>
</protein>
<dbReference type="EMBL" id="BLXT01003018">
    <property type="protein sequence ID" value="GFN99686.1"/>
    <property type="molecule type" value="Genomic_DNA"/>
</dbReference>
<evidence type="ECO:0000256" key="1">
    <source>
        <dbReference type="SAM" id="MobiDB-lite"/>
    </source>
</evidence>
<comment type="caution">
    <text evidence="2">The sequence shown here is derived from an EMBL/GenBank/DDBJ whole genome shotgun (WGS) entry which is preliminary data.</text>
</comment>
<organism evidence="2 3">
    <name type="scientific">Plakobranchus ocellatus</name>
    <dbReference type="NCBI Taxonomy" id="259542"/>
    <lineage>
        <taxon>Eukaryota</taxon>
        <taxon>Metazoa</taxon>
        <taxon>Spiralia</taxon>
        <taxon>Lophotrochozoa</taxon>
        <taxon>Mollusca</taxon>
        <taxon>Gastropoda</taxon>
        <taxon>Heterobranchia</taxon>
        <taxon>Euthyneura</taxon>
        <taxon>Panpulmonata</taxon>
        <taxon>Sacoglossa</taxon>
        <taxon>Placobranchoidea</taxon>
        <taxon>Plakobranchidae</taxon>
        <taxon>Plakobranchus</taxon>
    </lineage>
</organism>
<feature type="region of interest" description="Disordered" evidence="1">
    <location>
        <begin position="1"/>
        <end position="23"/>
    </location>
</feature>
<evidence type="ECO:0000313" key="2">
    <source>
        <dbReference type="EMBL" id="GFN99686.1"/>
    </source>
</evidence>
<dbReference type="AlphaFoldDB" id="A0AAV3ZYC3"/>
<sequence>MLGFQALRQAKAPVAGFEPATERSLQISGRTRCPLCPRRFRKRGVEAGGGNGGSAKETELEKL</sequence>
<proteinExistence type="predicted"/>
<keyword evidence="3" id="KW-1185">Reference proteome</keyword>
<evidence type="ECO:0000313" key="3">
    <source>
        <dbReference type="Proteomes" id="UP000735302"/>
    </source>
</evidence>